<dbReference type="Pfam" id="PF05154">
    <property type="entry name" value="TM2"/>
    <property type="match status" value="1"/>
</dbReference>
<keyword evidence="4" id="KW-0732">Signal</keyword>
<dbReference type="InterPro" id="IPR050932">
    <property type="entry name" value="TM2D1-3-like"/>
</dbReference>
<keyword evidence="10" id="KW-1185">Reference proteome</keyword>
<comment type="similarity">
    <text evidence="2">Belongs to the TM2 family.</text>
</comment>
<evidence type="ECO:0000256" key="4">
    <source>
        <dbReference type="ARBA" id="ARBA00022729"/>
    </source>
</evidence>
<organism evidence="9 10">
    <name type="scientific">Characodon lateralis</name>
    <dbReference type="NCBI Taxonomy" id="208331"/>
    <lineage>
        <taxon>Eukaryota</taxon>
        <taxon>Metazoa</taxon>
        <taxon>Chordata</taxon>
        <taxon>Craniata</taxon>
        <taxon>Vertebrata</taxon>
        <taxon>Euteleostomi</taxon>
        <taxon>Actinopterygii</taxon>
        <taxon>Neopterygii</taxon>
        <taxon>Teleostei</taxon>
        <taxon>Neoteleostei</taxon>
        <taxon>Acanthomorphata</taxon>
        <taxon>Ovalentaria</taxon>
        <taxon>Atherinomorphae</taxon>
        <taxon>Cyprinodontiformes</taxon>
        <taxon>Goodeidae</taxon>
        <taxon>Characodon</taxon>
    </lineage>
</organism>
<dbReference type="PANTHER" id="PTHR21016">
    <property type="entry name" value="BETA-AMYLOID BINDING PROTEIN-RELATED"/>
    <property type="match status" value="1"/>
</dbReference>
<keyword evidence="7" id="KW-0325">Glycoprotein</keyword>
<comment type="caution">
    <text evidence="9">The sequence shown here is derived from an EMBL/GenBank/DDBJ whole genome shotgun (WGS) entry which is preliminary data.</text>
</comment>
<comment type="subcellular location">
    <subcellularLocation>
        <location evidence="1">Membrane</location>
        <topology evidence="1">Multi-pass membrane protein</topology>
    </subcellularLocation>
</comment>
<evidence type="ECO:0000256" key="1">
    <source>
        <dbReference type="ARBA" id="ARBA00004141"/>
    </source>
</evidence>
<name>A0ABU7E0R2_9TELE</name>
<dbReference type="InterPro" id="IPR007829">
    <property type="entry name" value="TM2"/>
</dbReference>
<feature type="domain" description="TM2" evidence="8">
    <location>
        <begin position="391"/>
        <end position="439"/>
    </location>
</feature>
<protein>
    <recommendedName>
        <fullName evidence="8">TM2 domain-containing protein</fullName>
    </recommendedName>
</protein>
<evidence type="ECO:0000313" key="9">
    <source>
        <dbReference type="EMBL" id="MED6280300.1"/>
    </source>
</evidence>
<reference evidence="9 10" key="1">
    <citation type="submission" date="2021-06" db="EMBL/GenBank/DDBJ databases">
        <authorList>
            <person name="Palmer J.M."/>
        </authorList>
    </citation>
    <scope>NUCLEOTIDE SEQUENCE [LARGE SCALE GENOMIC DNA]</scope>
    <source>
        <strain evidence="9 10">CL_MEX2019</strain>
        <tissue evidence="9">Muscle</tissue>
    </source>
</reference>
<dbReference type="PANTHER" id="PTHR21016:SF1">
    <property type="entry name" value="TM2 DOMAIN-CONTAINING PROTEIN 1"/>
    <property type="match status" value="1"/>
</dbReference>
<evidence type="ECO:0000313" key="10">
    <source>
        <dbReference type="Proteomes" id="UP001352852"/>
    </source>
</evidence>
<sequence>MLTPFPAEQHVSPALNEGTQMLTVTFIQFPNNQSPTVCTCPAPVQQVSCTCPAGVLHLSCTCPAGVQDLSSRCPAPVQQVSCTCPAPVQDLSSRCPAPVLHLSRTCPAGVQDLSSRCPAPVQDLSSRCPAPVQDLSSRCPGPVQQVSCTCPAGVLHLSSRSTHKHGPEPATVHEVRTQLSNHPKQGHSSLQLDPVWHQSRCEDAFRCVSSVRALISRRSLPPEGGSQSRDDSVNMAASCLWWLRSCPLLLLVFCGAQSSLTAAEEAEDCRHLRLGQYPYSHVTPHSSPVQDLSRNNQNRSGFILNKSVRFWRRVYVGSFGSDAFTLPTYLCKDPKIDEATQEPVNCREGEAPVDCFPAPNVTCRLSNGTELRFSGEEVGFNRTIACRNVSGYSYKVAVALSLFLGWLGADRFYLGYPALGLLKFCTVGFCGIGTLIDFILIAMQIVGSLTCHSDHTWMEQCLHPSVTFLQISSWCPPCSCRTRLCFCSDVFLLFLPFKPLSYK</sequence>
<gene>
    <name evidence="9" type="ORF">CHARACLAT_009300</name>
</gene>
<evidence type="ECO:0000256" key="7">
    <source>
        <dbReference type="ARBA" id="ARBA00023180"/>
    </source>
</evidence>
<accession>A0ABU7E0R2</accession>
<proteinExistence type="inferred from homology"/>
<evidence type="ECO:0000256" key="6">
    <source>
        <dbReference type="ARBA" id="ARBA00023136"/>
    </source>
</evidence>
<evidence type="ECO:0000259" key="8">
    <source>
        <dbReference type="Pfam" id="PF05154"/>
    </source>
</evidence>
<evidence type="ECO:0000256" key="5">
    <source>
        <dbReference type="ARBA" id="ARBA00022989"/>
    </source>
</evidence>
<evidence type="ECO:0000256" key="2">
    <source>
        <dbReference type="ARBA" id="ARBA00008284"/>
    </source>
</evidence>
<dbReference type="Proteomes" id="UP001352852">
    <property type="component" value="Unassembled WGS sequence"/>
</dbReference>
<evidence type="ECO:0000256" key="3">
    <source>
        <dbReference type="ARBA" id="ARBA00022692"/>
    </source>
</evidence>
<keyword evidence="3" id="KW-0812">Transmembrane</keyword>
<dbReference type="EMBL" id="JAHUTJ010041550">
    <property type="protein sequence ID" value="MED6280300.1"/>
    <property type="molecule type" value="Genomic_DNA"/>
</dbReference>
<keyword evidence="5" id="KW-1133">Transmembrane helix</keyword>
<keyword evidence="6" id="KW-0472">Membrane</keyword>